<comment type="caution">
    <text evidence="3">The sequence shown here is derived from an EMBL/GenBank/DDBJ whole genome shotgun (WGS) entry which is preliminary data.</text>
</comment>
<name>A0A9P8Q3V6_WICPI</name>
<proteinExistence type="predicted"/>
<feature type="coiled-coil region" evidence="1">
    <location>
        <begin position="167"/>
        <end position="216"/>
    </location>
</feature>
<feature type="region of interest" description="Disordered" evidence="2">
    <location>
        <begin position="245"/>
        <end position="309"/>
    </location>
</feature>
<reference evidence="3" key="1">
    <citation type="journal article" date="2021" name="Open Biol.">
        <title>Shared evolutionary footprints suggest mitochondrial oxidative damage underlies multiple complex I losses in fungi.</title>
        <authorList>
            <person name="Schikora-Tamarit M.A."/>
            <person name="Marcet-Houben M."/>
            <person name="Nosek J."/>
            <person name="Gabaldon T."/>
        </authorList>
    </citation>
    <scope>NUCLEOTIDE SEQUENCE</scope>
    <source>
        <strain evidence="3">CBS2887</strain>
    </source>
</reference>
<keyword evidence="1" id="KW-0175">Coiled coil</keyword>
<evidence type="ECO:0000313" key="3">
    <source>
        <dbReference type="EMBL" id="KAH3682540.1"/>
    </source>
</evidence>
<dbReference type="EMBL" id="JAEUBG010003650">
    <property type="protein sequence ID" value="KAH3682540.1"/>
    <property type="molecule type" value="Genomic_DNA"/>
</dbReference>
<organism evidence="3 4">
    <name type="scientific">Wickerhamomyces pijperi</name>
    <name type="common">Yeast</name>
    <name type="synonym">Pichia pijperi</name>
    <dbReference type="NCBI Taxonomy" id="599730"/>
    <lineage>
        <taxon>Eukaryota</taxon>
        <taxon>Fungi</taxon>
        <taxon>Dikarya</taxon>
        <taxon>Ascomycota</taxon>
        <taxon>Saccharomycotina</taxon>
        <taxon>Saccharomycetes</taxon>
        <taxon>Phaffomycetales</taxon>
        <taxon>Wickerhamomycetaceae</taxon>
        <taxon>Wickerhamomyces</taxon>
    </lineage>
</organism>
<evidence type="ECO:0000256" key="2">
    <source>
        <dbReference type="SAM" id="MobiDB-lite"/>
    </source>
</evidence>
<dbReference type="Proteomes" id="UP000774326">
    <property type="component" value="Unassembled WGS sequence"/>
</dbReference>
<keyword evidence="4" id="KW-1185">Reference proteome</keyword>
<sequence>MDCVNIITLSSDNGDEQDIFVKSISSSKLNDHDSTLIIRATNGMEIRSSIQLSHQDIIHSKAPSNTLTDEEWVSLVFQSLFNTHPTQEDHDKYKVFSQEMEGSNSEGSWEIKIAIESHKLRNVLGSFTLERPQTANPEDYDAFLWSISLQKARDESQRKTYGLKARVTQLELQNRRIIEEQKRLQELLQEKQLHQLKVFSKILNEQQKRYRDLTKEAGVKDPSEPLININYIKHKDEEIRNQELLAEQKPKRQKKATDTATNSGPTKKDTKTKTKLKPKQTASLVRKTPTTSPKKPNRPSPIKATDQNT</sequence>
<reference evidence="3" key="2">
    <citation type="submission" date="2021-01" db="EMBL/GenBank/DDBJ databases">
        <authorList>
            <person name="Schikora-Tamarit M.A."/>
        </authorList>
    </citation>
    <scope>NUCLEOTIDE SEQUENCE</scope>
    <source>
        <strain evidence="3">CBS2887</strain>
    </source>
</reference>
<accession>A0A9P8Q3V6</accession>
<dbReference type="AlphaFoldDB" id="A0A9P8Q3V6"/>
<evidence type="ECO:0000313" key="4">
    <source>
        <dbReference type="Proteomes" id="UP000774326"/>
    </source>
</evidence>
<feature type="non-terminal residue" evidence="3">
    <location>
        <position position="309"/>
    </location>
</feature>
<dbReference type="OrthoDB" id="10630704at2759"/>
<gene>
    <name evidence="3" type="ORF">WICPIJ_006490</name>
</gene>
<evidence type="ECO:0000256" key="1">
    <source>
        <dbReference type="SAM" id="Coils"/>
    </source>
</evidence>
<protein>
    <submittedName>
        <fullName evidence="3">Uncharacterized protein</fullName>
    </submittedName>
</protein>